<proteinExistence type="predicted"/>
<evidence type="ECO:0000313" key="1">
    <source>
        <dbReference type="EMBL" id="KAJ2981697.1"/>
    </source>
</evidence>
<accession>A0ACC1NQS8</accession>
<gene>
    <name evidence="1" type="ORF">NQ176_g1865</name>
</gene>
<keyword evidence="2" id="KW-1185">Reference proteome</keyword>
<evidence type="ECO:0000313" key="2">
    <source>
        <dbReference type="Proteomes" id="UP001143910"/>
    </source>
</evidence>
<sequence length="773" mass="87995">MAELLFDPLIMALRDPDITSFNRLLTDIDSTKLTPIEKGLVFDTVCGCPKEFQDGVLGSLLEWSIDPSKDRNRDKSTPLHFAAAARSDRAAKVLIERSSEAGRKSLESYVRATNSSGQTALHIACQEAAPAELAKRLIESIPKEYRSTFIDTRDSSLRTALHQLCFAPNTLGLETSCEALARCLRHFKADESALWEGRKADYYACSQTNHSVMRVLLPDRSPMLNDAVYGKDRNQTPLHLAVERFMKGRVPYECVEYLLDNMSLEGVQKPDGFNFTAWELALCSKSPTTDTDWPLLQAFVRREEGGDLRFMAGTWNDASENWHTSNLHSLPGLIRNLQFLVDKKRLSDWGARMVFSEVRHIRQIANGLHVRPEACTSFKTEINTTAEDPTFPHLPSSISISMPYLAFETAENLKSWRDPDPNKNAWQHWLRGWNYCYHRDHATEAIFPPLTLDEYCCQSLSVDALNRRNCDQVAMPGREQVQSIPASQRTLGSIPSQSTLIVVKQAWIWKIEQLFLVSSGSDRSYLEIMLSGHDEPCILLTERLALFCWPPKHPAGDAPDNEIFLRFERAIVTVTEMVDTYLRDVSVEAVKLEIERDCIHSIMDIQDELSMVKRILLQQESVWRAFTRMFWPQYCSNGQGRNLTIADSEWRKFNHGEKTSWRRILDADYSMEQNLKRIAQLEEDAQRLERSVTLLLDLKTKHATLRESHASAIMSAAVVGFTVVTIIFTPMSYMATLFALPINHLQAKQEFSRFGHNDTGAYDSHFIVVNTSE</sequence>
<dbReference type="EMBL" id="JANJQO010000116">
    <property type="protein sequence ID" value="KAJ2981697.1"/>
    <property type="molecule type" value="Genomic_DNA"/>
</dbReference>
<protein>
    <submittedName>
        <fullName evidence="1">Uncharacterized protein</fullName>
    </submittedName>
</protein>
<comment type="caution">
    <text evidence="1">The sequence shown here is derived from an EMBL/GenBank/DDBJ whole genome shotgun (WGS) entry which is preliminary data.</text>
</comment>
<name>A0ACC1NQS8_9HYPO</name>
<reference evidence="1" key="1">
    <citation type="submission" date="2022-08" db="EMBL/GenBank/DDBJ databases">
        <title>Genome Sequence of Lecanicillium fungicola.</title>
        <authorList>
            <person name="Buettner E."/>
        </authorList>
    </citation>
    <scope>NUCLEOTIDE SEQUENCE</scope>
    <source>
        <strain evidence="1">Babe33</strain>
    </source>
</reference>
<dbReference type="Proteomes" id="UP001143910">
    <property type="component" value="Unassembled WGS sequence"/>
</dbReference>
<organism evidence="1 2">
    <name type="scientific">Zarea fungicola</name>
    <dbReference type="NCBI Taxonomy" id="93591"/>
    <lineage>
        <taxon>Eukaryota</taxon>
        <taxon>Fungi</taxon>
        <taxon>Dikarya</taxon>
        <taxon>Ascomycota</taxon>
        <taxon>Pezizomycotina</taxon>
        <taxon>Sordariomycetes</taxon>
        <taxon>Hypocreomycetidae</taxon>
        <taxon>Hypocreales</taxon>
        <taxon>Cordycipitaceae</taxon>
        <taxon>Zarea</taxon>
    </lineage>
</organism>